<dbReference type="Gene3D" id="3.30.460.10">
    <property type="entry name" value="Beta Polymerase, domain 2"/>
    <property type="match status" value="1"/>
</dbReference>
<dbReference type="SUPFAM" id="SSF81891">
    <property type="entry name" value="Poly A polymerase C-terminal region-like"/>
    <property type="match status" value="1"/>
</dbReference>
<accession>B1WYW6</accession>
<dbReference type="HOGENOM" id="CLU_015961_6_0_3"/>
<proteinExistence type="inferred from homology"/>
<dbReference type="eggNOG" id="COG0617">
    <property type="taxonomic scope" value="Bacteria"/>
</dbReference>
<keyword evidence="16" id="KW-1185">Reference proteome</keyword>
<dbReference type="STRING" id="43989.cce_3382"/>
<dbReference type="InterPro" id="IPR002646">
    <property type="entry name" value="PolA_pol_head_dom"/>
</dbReference>
<dbReference type="InterPro" id="IPR043519">
    <property type="entry name" value="NT_sf"/>
</dbReference>
<keyword evidence="3" id="KW-0820">tRNA-binding</keyword>
<evidence type="ECO:0000259" key="13">
    <source>
        <dbReference type="Pfam" id="PF12627"/>
    </source>
</evidence>
<dbReference type="GO" id="GO:0000049">
    <property type="term" value="F:tRNA binding"/>
    <property type="evidence" value="ECO:0007669"/>
    <property type="project" value="UniProtKB-KW"/>
</dbReference>
<evidence type="ECO:0000259" key="12">
    <source>
        <dbReference type="Pfam" id="PF01743"/>
    </source>
</evidence>
<comment type="similarity">
    <text evidence="2 11">Belongs to the tRNA nucleotidyltransferase/poly(A) polymerase family.</text>
</comment>
<dbReference type="KEGG" id="cyt:cce_3382"/>
<evidence type="ECO:0000256" key="10">
    <source>
        <dbReference type="ARBA" id="ARBA00022884"/>
    </source>
</evidence>
<comment type="cofactor">
    <cofactor evidence="1">
        <name>Mg(2+)</name>
        <dbReference type="ChEBI" id="CHEBI:18420"/>
    </cofactor>
</comment>
<keyword evidence="9" id="KW-0460">Magnesium</keyword>
<dbReference type="GO" id="GO:0016779">
    <property type="term" value="F:nucleotidyltransferase activity"/>
    <property type="evidence" value="ECO:0007669"/>
    <property type="project" value="UniProtKB-KW"/>
</dbReference>
<evidence type="ECO:0000256" key="3">
    <source>
        <dbReference type="ARBA" id="ARBA00022555"/>
    </source>
</evidence>
<dbReference type="GO" id="GO:0000166">
    <property type="term" value="F:nucleotide binding"/>
    <property type="evidence" value="ECO:0007669"/>
    <property type="project" value="UniProtKB-KW"/>
</dbReference>
<evidence type="ECO:0000256" key="2">
    <source>
        <dbReference type="ARBA" id="ARBA00007265"/>
    </source>
</evidence>
<evidence type="ECO:0000256" key="11">
    <source>
        <dbReference type="RuleBase" id="RU003953"/>
    </source>
</evidence>
<dbReference type="Gene3D" id="1.10.3090.10">
    <property type="entry name" value="cca-adding enzyme, domain 2"/>
    <property type="match status" value="1"/>
</dbReference>
<feature type="domain" description="Poly A polymerase head" evidence="12">
    <location>
        <begin position="26"/>
        <end position="138"/>
    </location>
</feature>
<keyword evidence="6" id="KW-0548">Nucleotidyltransferase</keyword>
<dbReference type="Pfam" id="PF13735">
    <property type="entry name" value="tRNA_NucTran2_2"/>
    <property type="match status" value="1"/>
</dbReference>
<keyword evidence="10 11" id="KW-0694">RNA-binding</keyword>
<feature type="domain" description="tRNA nucleotidyltransferase/poly(A) polymerase RNA and SrmB- binding" evidence="13">
    <location>
        <begin position="164"/>
        <end position="223"/>
    </location>
</feature>
<dbReference type="EMBL" id="CP000806">
    <property type="protein sequence ID" value="ACB52730.1"/>
    <property type="molecule type" value="Genomic_DNA"/>
</dbReference>
<evidence type="ECO:0000256" key="7">
    <source>
        <dbReference type="ARBA" id="ARBA00022723"/>
    </source>
</evidence>
<dbReference type="InterPro" id="IPR050124">
    <property type="entry name" value="tRNA_CCA-adding_enzyme"/>
</dbReference>
<dbReference type="AlphaFoldDB" id="B1WYW6"/>
<sequence length="422" mass="48763">MSQPTLFFNLSSKILPFDLELLPMPAYLVGGMVRDSLLNYQQNYLDLDFVLPELVIETAKKISNQYNAGFVVLDAERKIARVVFEQGTVDFAQQEGDTIETDLRRRDFTINAIAYNFHQQQVIDPLNGLEDLQTKTIRMIHVKNLQDDPLRLFRAYRQAAQLKFKIDPKTRQTIVQLSSLITQVATERVQTELNYLLGNSRGSYWLSEMEKDGLLKIHFPHINHDNLQLLKEIDRVLELLLNKLKETEFKSFFNLQDNQEIYKSSLIQRARLTCLVSNNTEIAKRELMNLKYSNQDIKAILNILSHLPWLRGNQQNISFKNLYFLFLELGDNFPIFALVALAKKVNNQLIFKLIDHYLNPQDKVAHPIALITGHDLIKNLNMKPSPQLGQLLTEVSIAQVEGKISTKEEALNFARHSLKNWS</sequence>
<dbReference type="Pfam" id="PF01743">
    <property type="entry name" value="PolyA_pol"/>
    <property type="match status" value="1"/>
</dbReference>
<dbReference type="PANTHER" id="PTHR47545:SF2">
    <property type="entry name" value="CC-ADDING TRNA NUCLEOTIDYLTRANSFERASE"/>
    <property type="match status" value="1"/>
</dbReference>
<name>B1WYW6_CROS5</name>
<evidence type="ECO:0000259" key="14">
    <source>
        <dbReference type="Pfam" id="PF13735"/>
    </source>
</evidence>
<dbReference type="CDD" id="cd05398">
    <property type="entry name" value="NT_ClassII-CCAase"/>
    <property type="match status" value="1"/>
</dbReference>
<dbReference type="SUPFAM" id="SSF81301">
    <property type="entry name" value="Nucleotidyltransferase"/>
    <property type="match status" value="1"/>
</dbReference>
<protein>
    <submittedName>
        <fullName evidence="15">Poly(A) polymerase/tRNA nucleotidyltransferase family protein</fullName>
    </submittedName>
</protein>
<keyword evidence="7" id="KW-0479">Metal-binding</keyword>
<dbReference type="PANTHER" id="PTHR47545">
    <property type="entry name" value="MULTIFUNCTIONAL CCA PROTEIN"/>
    <property type="match status" value="1"/>
</dbReference>
<dbReference type="GO" id="GO:0046872">
    <property type="term" value="F:metal ion binding"/>
    <property type="evidence" value="ECO:0007669"/>
    <property type="project" value="UniProtKB-KW"/>
</dbReference>
<evidence type="ECO:0000313" key="16">
    <source>
        <dbReference type="Proteomes" id="UP000001203"/>
    </source>
</evidence>
<dbReference type="OrthoDB" id="9805698at2"/>
<keyword evidence="4 11" id="KW-0808">Transferase</keyword>
<evidence type="ECO:0000256" key="9">
    <source>
        <dbReference type="ARBA" id="ARBA00022842"/>
    </source>
</evidence>
<evidence type="ECO:0000313" key="15">
    <source>
        <dbReference type="EMBL" id="ACB52730.1"/>
    </source>
</evidence>
<evidence type="ECO:0000256" key="8">
    <source>
        <dbReference type="ARBA" id="ARBA00022741"/>
    </source>
</evidence>
<gene>
    <name evidence="15" type="ordered locus">cce_3382</name>
</gene>
<evidence type="ECO:0000256" key="4">
    <source>
        <dbReference type="ARBA" id="ARBA00022679"/>
    </source>
</evidence>
<reference evidence="15 16" key="1">
    <citation type="journal article" date="2008" name="Proc. Natl. Acad. Sci. U.S.A.">
        <title>The genome of Cyanothece 51142, a unicellular diazotrophic cyanobacterium important in the marine nitrogen cycle.</title>
        <authorList>
            <person name="Welsh E.A."/>
            <person name="Liberton M."/>
            <person name="Stoeckel J."/>
            <person name="Loh T."/>
            <person name="Elvitigala T."/>
            <person name="Wang C."/>
            <person name="Wollam A."/>
            <person name="Fulton R.S."/>
            <person name="Clifton S.W."/>
            <person name="Jacobs J.M."/>
            <person name="Aurora R."/>
            <person name="Ghosh B.K."/>
            <person name="Sherman L.A."/>
            <person name="Smith R.D."/>
            <person name="Wilson R.K."/>
            <person name="Pakrasi H.B."/>
        </authorList>
    </citation>
    <scope>NUCLEOTIDE SEQUENCE [LARGE SCALE GENOMIC DNA]</scope>
    <source>
        <strain evidence="16">ATCC 51142 / BH68</strain>
    </source>
</reference>
<dbReference type="InterPro" id="IPR032810">
    <property type="entry name" value="CCA-adding_enz_C"/>
</dbReference>
<dbReference type="Pfam" id="PF12627">
    <property type="entry name" value="PolyA_pol_RNAbd"/>
    <property type="match status" value="1"/>
</dbReference>
<evidence type="ECO:0000256" key="1">
    <source>
        <dbReference type="ARBA" id="ARBA00001946"/>
    </source>
</evidence>
<keyword evidence="8" id="KW-0547">Nucleotide-binding</keyword>
<organism evidence="15 16">
    <name type="scientific">Crocosphaera subtropica (strain ATCC 51142 / BH68)</name>
    <name type="common">Cyanothece sp. (strain ATCC 51142)</name>
    <dbReference type="NCBI Taxonomy" id="43989"/>
    <lineage>
        <taxon>Bacteria</taxon>
        <taxon>Bacillati</taxon>
        <taxon>Cyanobacteriota</taxon>
        <taxon>Cyanophyceae</taxon>
        <taxon>Oscillatoriophycideae</taxon>
        <taxon>Chroococcales</taxon>
        <taxon>Aphanothecaceae</taxon>
        <taxon>Crocosphaera</taxon>
        <taxon>Crocosphaera subtropica</taxon>
    </lineage>
</organism>
<dbReference type="GO" id="GO:0008033">
    <property type="term" value="P:tRNA processing"/>
    <property type="evidence" value="ECO:0007669"/>
    <property type="project" value="UniProtKB-KW"/>
</dbReference>
<keyword evidence="5" id="KW-0819">tRNA processing</keyword>
<dbReference type="RefSeq" id="WP_009545447.1">
    <property type="nucleotide sequence ID" value="NC_010546.1"/>
</dbReference>
<evidence type="ECO:0000256" key="6">
    <source>
        <dbReference type="ARBA" id="ARBA00022695"/>
    </source>
</evidence>
<feature type="domain" description="CCA-adding enzyme C-terminal" evidence="14">
    <location>
        <begin position="271"/>
        <end position="411"/>
    </location>
</feature>
<dbReference type="Proteomes" id="UP000001203">
    <property type="component" value="Chromosome circular"/>
</dbReference>
<dbReference type="InterPro" id="IPR032828">
    <property type="entry name" value="PolyA_RNA-bd"/>
</dbReference>
<evidence type="ECO:0000256" key="5">
    <source>
        <dbReference type="ARBA" id="ARBA00022694"/>
    </source>
</evidence>